<reference evidence="2" key="1">
    <citation type="journal article" date="2019" name="Int. J. Syst. Evol. Microbiol.">
        <title>The Global Catalogue of Microorganisms (GCM) 10K type strain sequencing project: providing services to taxonomists for standard genome sequencing and annotation.</title>
        <authorList>
            <consortium name="The Broad Institute Genomics Platform"/>
            <consortium name="The Broad Institute Genome Sequencing Center for Infectious Disease"/>
            <person name="Wu L."/>
            <person name="Ma J."/>
        </authorList>
    </citation>
    <scope>NUCLEOTIDE SEQUENCE [LARGE SCALE GENOMIC DNA]</scope>
    <source>
        <strain evidence="2">JCM 15442</strain>
    </source>
</reference>
<sequence length="264" mass="27887">MPCIGVLTVGWGATMSTCGIPVGSRVVDLRDRACLPGQGCTPTSNFGAGDVGSKPVKLMAPIAPAGVANAGPSFMVNNPSSWVALTCKTHRLGPLFHAASLSSVAVAGRKQMVRGLYLQFMVRWACGCSPRMNSVPEARLHVPECDCMTLLHAPLYTAPPPSSSPEAPFWGVLAQPERHLLPGGELLVFRFGNGYGAALNHGDEFCVLDCTDGEPQPAFYTPVASGILEGLDPATVTLLLTQTEALPRHPRLILADEALLQEAF</sequence>
<organism evidence="1 2">
    <name type="scientific">Deinococcus aerolatus</name>
    <dbReference type="NCBI Taxonomy" id="522487"/>
    <lineage>
        <taxon>Bacteria</taxon>
        <taxon>Thermotogati</taxon>
        <taxon>Deinococcota</taxon>
        <taxon>Deinococci</taxon>
        <taxon>Deinococcales</taxon>
        <taxon>Deinococcaceae</taxon>
        <taxon>Deinococcus</taxon>
    </lineage>
</organism>
<evidence type="ECO:0000313" key="2">
    <source>
        <dbReference type="Proteomes" id="UP000639973"/>
    </source>
</evidence>
<comment type="caution">
    <text evidence="1">The sequence shown here is derived from an EMBL/GenBank/DDBJ whole genome shotgun (WGS) entry which is preliminary data.</text>
</comment>
<dbReference type="Proteomes" id="UP000639973">
    <property type="component" value="Unassembled WGS sequence"/>
</dbReference>
<name>A0ABQ2GE06_9DEIO</name>
<accession>A0ABQ2GE06</accession>
<gene>
    <name evidence="1" type="ORF">GCM10010840_28470</name>
</gene>
<evidence type="ECO:0000313" key="1">
    <source>
        <dbReference type="EMBL" id="GGL88759.1"/>
    </source>
</evidence>
<keyword evidence="2" id="KW-1185">Reference proteome</keyword>
<proteinExistence type="predicted"/>
<dbReference type="EMBL" id="BMOL01000015">
    <property type="protein sequence ID" value="GGL88759.1"/>
    <property type="molecule type" value="Genomic_DNA"/>
</dbReference>
<protein>
    <submittedName>
        <fullName evidence="1">Uncharacterized protein</fullName>
    </submittedName>
</protein>